<comment type="caution">
    <text evidence="1">The sequence shown here is derived from an EMBL/GenBank/DDBJ whole genome shotgun (WGS) entry which is preliminary data.</text>
</comment>
<reference evidence="1 2" key="1">
    <citation type="journal article" date="2017" name="ISME J.">
        <title>Energy and carbon metabolisms in a deep terrestrial subsurface fluid microbial community.</title>
        <authorList>
            <person name="Momper L."/>
            <person name="Jungbluth S.P."/>
            <person name="Lee M.D."/>
            <person name="Amend J.P."/>
        </authorList>
    </citation>
    <scope>NUCLEOTIDE SEQUENCE [LARGE SCALE GENOMIC DNA]</scope>
    <source>
        <strain evidence="1">SURF_5</strain>
    </source>
</reference>
<evidence type="ECO:0000313" key="1">
    <source>
        <dbReference type="EMBL" id="RJP17395.1"/>
    </source>
</evidence>
<gene>
    <name evidence="1" type="ORF">C4520_16665</name>
</gene>
<organism evidence="1 2">
    <name type="scientific">Abyssobacteria bacterium (strain SURF_5)</name>
    <dbReference type="NCBI Taxonomy" id="2093360"/>
    <lineage>
        <taxon>Bacteria</taxon>
        <taxon>Pseudomonadati</taxon>
        <taxon>Candidatus Hydrogenedentota</taxon>
        <taxon>Candidatus Abyssobacteria</taxon>
    </lineage>
</organism>
<dbReference type="EMBL" id="QZKU01000115">
    <property type="protein sequence ID" value="RJP17395.1"/>
    <property type="molecule type" value="Genomic_DNA"/>
</dbReference>
<proteinExistence type="predicted"/>
<dbReference type="Proteomes" id="UP000265882">
    <property type="component" value="Unassembled WGS sequence"/>
</dbReference>
<protein>
    <submittedName>
        <fullName evidence="1">DUF2283 domain-containing protein</fullName>
    </submittedName>
</protein>
<dbReference type="AlphaFoldDB" id="A0A3A4NF98"/>
<name>A0A3A4NF98_ABYX5</name>
<sequence length="49" mass="5547">MMDMGKYMLVRVVIIDYDENGMAYAIEILDASDKVSNPGGIAYEMKTKR</sequence>
<accession>A0A3A4NF98</accession>
<evidence type="ECO:0000313" key="2">
    <source>
        <dbReference type="Proteomes" id="UP000265882"/>
    </source>
</evidence>